<name>A0ABT1IEV0_9PSEU</name>
<dbReference type="InterPro" id="IPR002182">
    <property type="entry name" value="NB-ARC"/>
</dbReference>
<protein>
    <submittedName>
        <fullName evidence="8">DNA-binding transcriptional activator of the SARP family</fullName>
    </submittedName>
</protein>
<evidence type="ECO:0000256" key="4">
    <source>
        <dbReference type="ARBA" id="ARBA00023163"/>
    </source>
</evidence>
<dbReference type="SMART" id="SM00862">
    <property type="entry name" value="Trans_reg_C"/>
    <property type="match status" value="1"/>
</dbReference>
<gene>
    <name evidence="8" type="ORF">LV75_003674</name>
</gene>
<dbReference type="SUPFAM" id="SSF48452">
    <property type="entry name" value="TPR-like"/>
    <property type="match status" value="2"/>
</dbReference>
<evidence type="ECO:0000256" key="1">
    <source>
        <dbReference type="ARBA" id="ARBA00005820"/>
    </source>
</evidence>
<comment type="similarity">
    <text evidence="1">Belongs to the AfsR/DnrI/RedD regulatory family.</text>
</comment>
<dbReference type="InterPro" id="IPR036388">
    <property type="entry name" value="WH-like_DNA-bd_sf"/>
</dbReference>
<dbReference type="Pfam" id="PF13424">
    <property type="entry name" value="TPR_12"/>
    <property type="match status" value="1"/>
</dbReference>
<dbReference type="Gene3D" id="3.40.50.300">
    <property type="entry name" value="P-loop containing nucleotide triphosphate hydrolases"/>
    <property type="match status" value="1"/>
</dbReference>
<accession>A0ABT1IEV0</accession>
<reference evidence="8 9" key="1">
    <citation type="submission" date="2022-06" db="EMBL/GenBank/DDBJ databases">
        <title>Genomic Encyclopedia of Archaeal and Bacterial Type Strains, Phase II (KMG-II): from individual species to whole genera.</title>
        <authorList>
            <person name="Goeker M."/>
        </authorList>
    </citation>
    <scope>NUCLEOTIDE SEQUENCE [LARGE SCALE GENOMIC DNA]</scope>
    <source>
        <strain evidence="8 9">DSM 44255</strain>
    </source>
</reference>
<dbReference type="CDD" id="cd15831">
    <property type="entry name" value="BTAD"/>
    <property type="match status" value="1"/>
</dbReference>
<evidence type="ECO:0000313" key="9">
    <source>
        <dbReference type="Proteomes" id="UP001205185"/>
    </source>
</evidence>
<proteinExistence type="inferred from homology"/>
<sequence length="999" mass="107432">MVAPVTTERTGATLRILGPLEVEGSAGVVRVPPGRQQVVLAFLLMEANQNVSTDSLVDALWEENPPDTARTQVQICVSRLRRNLADGGVDVTIETRQPGYLLRVDPARIDANAFTAMIVQARALRGEGRPAEAAATLRAAAALWRGPCLSGMSSPTLRTRALRLEEDRLTTTEDYLELELGLGRHHQLVGEMSRLVREQPLRERPRALLMVALYRCGRQAEALEVYRAGRELLIDELGLEPGPDLRGLEAAILTGAAEVRYRPSSEPEPRAAAEPDPRPVAPRPQVPRQLPAATADFVGHDELIAMATRTLTGGADGADGAALGVVVIVGRPGVGKSTVAAHLGHRVAEEHFPDGQLYCDLRGTRAEPSAAAEVIGRFLVALGIPGPMLPDDLAGRVDMYRTLLADRRVLVVLDDAVTEQQVLPLLPGNPRCAVLVTSRSRLTGVPGARRVELDVLRPRESLELIGRVIGHDRIDRERAAASALVGTVGGLPLALRIIAARLAARPHWTIASMVQRLASERHRLDELAHGEMTIRASLSLTHDGLDQRSRRLFGLLSLAEGPSLSGWVAGAVLDDDRRFPSDLLEPLVDVQMLDVAGVGPTGDFAYRYQDMVRLFAREKLAEADAADNAAALRRVLGGWLALAEDAHRRVYGGDYTLVHGRAPRWRPHAEHVEQLLANPLDWMAAEQENLCAAVEQSAAAGLDELAWDLAVTVATLFESRGLLDDWERTHTAALAVTRSSGNTLGTAMLLGSLGTLHLSTGHATRSHESLTEALGLLVELDEPTGLGLCRRDLALLARRTGDDDLALELYGRALTDFDRAGDVVGRATVLTQRAHVLATRGRIEAARAELTEALGIYREVRYVGGIAHAMRRVGQVQSRSGEHDAAVRTLTEVLAMVRASRDVIGEGHLLHNLGEVSAAAGRLAAARGYFEQALAVRETIMDHRGMAVVRADLAAVLAGLGEPGRAGQEVLGRVVTGFADGDPIRGEHAAAAPAFEPGR</sequence>
<dbReference type="PANTHER" id="PTHR35807">
    <property type="entry name" value="TRANSCRIPTIONAL REGULATOR REDD-RELATED"/>
    <property type="match status" value="1"/>
</dbReference>
<dbReference type="EMBL" id="JAMTCO010000008">
    <property type="protein sequence ID" value="MCP2271162.1"/>
    <property type="molecule type" value="Genomic_DNA"/>
</dbReference>
<feature type="region of interest" description="Disordered" evidence="6">
    <location>
        <begin position="259"/>
        <end position="286"/>
    </location>
</feature>
<dbReference type="SUPFAM" id="SSF52540">
    <property type="entry name" value="P-loop containing nucleoside triphosphate hydrolases"/>
    <property type="match status" value="1"/>
</dbReference>
<comment type="caution">
    <text evidence="8">The sequence shown here is derived from an EMBL/GenBank/DDBJ whole genome shotgun (WGS) entry which is preliminary data.</text>
</comment>
<feature type="compositionally biased region" description="Basic and acidic residues" evidence="6">
    <location>
        <begin position="259"/>
        <end position="277"/>
    </location>
</feature>
<keyword evidence="2" id="KW-0805">Transcription regulation</keyword>
<keyword evidence="4" id="KW-0804">Transcription</keyword>
<dbReference type="InterPro" id="IPR011990">
    <property type="entry name" value="TPR-like_helical_dom_sf"/>
</dbReference>
<dbReference type="PANTHER" id="PTHR35807:SF1">
    <property type="entry name" value="TRANSCRIPTIONAL REGULATOR REDD"/>
    <property type="match status" value="1"/>
</dbReference>
<feature type="domain" description="OmpR/PhoB-type" evidence="7">
    <location>
        <begin position="4"/>
        <end position="104"/>
    </location>
</feature>
<dbReference type="PRINTS" id="PR00364">
    <property type="entry name" value="DISEASERSIST"/>
</dbReference>
<dbReference type="Gene3D" id="1.25.40.10">
    <property type="entry name" value="Tetratricopeptide repeat domain"/>
    <property type="match status" value="2"/>
</dbReference>
<evidence type="ECO:0000256" key="6">
    <source>
        <dbReference type="SAM" id="MobiDB-lite"/>
    </source>
</evidence>
<keyword evidence="3 5" id="KW-0238">DNA-binding</keyword>
<feature type="DNA-binding region" description="OmpR/PhoB-type" evidence="5">
    <location>
        <begin position="4"/>
        <end position="104"/>
    </location>
</feature>
<evidence type="ECO:0000256" key="3">
    <source>
        <dbReference type="ARBA" id="ARBA00023125"/>
    </source>
</evidence>
<dbReference type="Proteomes" id="UP001205185">
    <property type="component" value="Unassembled WGS sequence"/>
</dbReference>
<dbReference type="SMART" id="SM00028">
    <property type="entry name" value="TPR"/>
    <property type="match status" value="4"/>
</dbReference>
<keyword evidence="9" id="KW-1185">Reference proteome</keyword>
<dbReference type="PROSITE" id="PS51755">
    <property type="entry name" value="OMPR_PHOB"/>
    <property type="match status" value="1"/>
</dbReference>
<evidence type="ECO:0000256" key="2">
    <source>
        <dbReference type="ARBA" id="ARBA00023015"/>
    </source>
</evidence>
<dbReference type="InterPro" id="IPR027417">
    <property type="entry name" value="P-loop_NTPase"/>
</dbReference>
<evidence type="ECO:0000259" key="7">
    <source>
        <dbReference type="PROSITE" id="PS51755"/>
    </source>
</evidence>
<dbReference type="Pfam" id="PF00486">
    <property type="entry name" value="Trans_reg_C"/>
    <property type="match status" value="1"/>
</dbReference>
<evidence type="ECO:0000256" key="5">
    <source>
        <dbReference type="PROSITE-ProRule" id="PRU01091"/>
    </source>
</evidence>
<dbReference type="InterPro" id="IPR019734">
    <property type="entry name" value="TPR_rpt"/>
</dbReference>
<dbReference type="InterPro" id="IPR016032">
    <property type="entry name" value="Sig_transdc_resp-reg_C-effctor"/>
</dbReference>
<dbReference type="Pfam" id="PF00931">
    <property type="entry name" value="NB-ARC"/>
    <property type="match status" value="1"/>
</dbReference>
<dbReference type="GO" id="GO:0003677">
    <property type="term" value="F:DNA binding"/>
    <property type="evidence" value="ECO:0007669"/>
    <property type="project" value="UniProtKB-KW"/>
</dbReference>
<dbReference type="InterPro" id="IPR051677">
    <property type="entry name" value="AfsR-DnrI-RedD_regulator"/>
</dbReference>
<dbReference type="Pfam" id="PF03704">
    <property type="entry name" value="BTAD"/>
    <property type="match status" value="1"/>
</dbReference>
<evidence type="ECO:0000313" key="8">
    <source>
        <dbReference type="EMBL" id="MCP2271162.1"/>
    </source>
</evidence>
<dbReference type="InterPro" id="IPR003593">
    <property type="entry name" value="AAA+_ATPase"/>
</dbReference>
<dbReference type="SMART" id="SM00382">
    <property type="entry name" value="AAA"/>
    <property type="match status" value="1"/>
</dbReference>
<organism evidence="8 9">
    <name type="scientific">Actinokineospora diospyrosa</name>
    <dbReference type="NCBI Taxonomy" id="103728"/>
    <lineage>
        <taxon>Bacteria</taxon>
        <taxon>Bacillati</taxon>
        <taxon>Actinomycetota</taxon>
        <taxon>Actinomycetes</taxon>
        <taxon>Pseudonocardiales</taxon>
        <taxon>Pseudonocardiaceae</taxon>
        <taxon>Actinokineospora</taxon>
    </lineage>
</organism>
<dbReference type="Gene3D" id="1.10.10.10">
    <property type="entry name" value="Winged helix-like DNA-binding domain superfamily/Winged helix DNA-binding domain"/>
    <property type="match status" value="1"/>
</dbReference>
<dbReference type="SUPFAM" id="SSF46894">
    <property type="entry name" value="C-terminal effector domain of the bipartite response regulators"/>
    <property type="match status" value="1"/>
</dbReference>
<dbReference type="InterPro" id="IPR005158">
    <property type="entry name" value="BTAD"/>
</dbReference>
<dbReference type="InterPro" id="IPR001867">
    <property type="entry name" value="OmpR/PhoB-type_DNA-bd"/>
</dbReference>
<dbReference type="SMART" id="SM01043">
    <property type="entry name" value="BTAD"/>
    <property type="match status" value="1"/>
</dbReference>